<evidence type="ECO:0000256" key="15">
    <source>
        <dbReference type="ARBA" id="ARBA00030268"/>
    </source>
</evidence>
<dbReference type="GO" id="GO:0005524">
    <property type="term" value="F:ATP binding"/>
    <property type="evidence" value="ECO:0007669"/>
    <property type="project" value="UniProtKB-UniRule"/>
</dbReference>
<dbReference type="Proteomes" id="UP001217754">
    <property type="component" value="Chromosome 2"/>
</dbReference>
<evidence type="ECO:0000256" key="17">
    <source>
        <dbReference type="SAM" id="MobiDB-lite"/>
    </source>
</evidence>
<evidence type="ECO:0000256" key="2">
    <source>
        <dbReference type="ARBA" id="ARBA00005594"/>
    </source>
</evidence>
<dbReference type="Gene3D" id="1.10.240.10">
    <property type="entry name" value="Tyrosyl-Transfer RNA Synthetase"/>
    <property type="match status" value="1"/>
</dbReference>
<organism evidence="19 20">
    <name type="scientific">Malassezia japonica</name>
    <dbReference type="NCBI Taxonomy" id="223818"/>
    <lineage>
        <taxon>Eukaryota</taxon>
        <taxon>Fungi</taxon>
        <taxon>Dikarya</taxon>
        <taxon>Basidiomycota</taxon>
        <taxon>Ustilaginomycotina</taxon>
        <taxon>Malasseziomycetes</taxon>
        <taxon>Malasseziales</taxon>
        <taxon>Malasseziaceae</taxon>
        <taxon>Malassezia</taxon>
    </lineage>
</organism>
<keyword evidence="20" id="KW-1185">Reference proteome</keyword>
<dbReference type="CDD" id="cd14132">
    <property type="entry name" value="STKc_CK2_alpha"/>
    <property type="match status" value="1"/>
</dbReference>
<dbReference type="InterPro" id="IPR011009">
    <property type="entry name" value="Kinase-like_dom_sf"/>
</dbReference>
<evidence type="ECO:0000256" key="12">
    <source>
        <dbReference type="ARBA" id="ARBA00022840"/>
    </source>
</evidence>
<accession>A0AAF0F216</accession>
<evidence type="ECO:0000256" key="3">
    <source>
        <dbReference type="ARBA" id="ARBA00012513"/>
    </source>
</evidence>
<dbReference type="SUPFAM" id="SSF52374">
    <property type="entry name" value="Nucleotidylyl transferase"/>
    <property type="match status" value="1"/>
</dbReference>
<keyword evidence="9" id="KW-0808">Transferase</keyword>
<dbReference type="AlphaFoldDB" id="A0AAF0F216"/>
<dbReference type="InterPro" id="IPR045216">
    <property type="entry name" value="CK2_alpha"/>
</dbReference>
<gene>
    <name evidence="19" type="primary">WRS1</name>
    <name evidence="19" type="ORF">MJAP1_001574</name>
</gene>
<dbReference type="PROSITE" id="PS00108">
    <property type="entry name" value="PROTEIN_KINASE_ST"/>
    <property type="match status" value="1"/>
</dbReference>
<evidence type="ECO:0000256" key="6">
    <source>
        <dbReference type="ARBA" id="ARBA00022490"/>
    </source>
</evidence>
<dbReference type="InterPro" id="IPR002306">
    <property type="entry name" value="Trp-tRNA-ligase"/>
</dbReference>
<dbReference type="Pfam" id="PF00579">
    <property type="entry name" value="tRNA-synt_1b"/>
    <property type="match status" value="1"/>
</dbReference>
<dbReference type="GO" id="GO:0004674">
    <property type="term" value="F:protein serine/threonine kinase activity"/>
    <property type="evidence" value="ECO:0007669"/>
    <property type="project" value="UniProtKB-KW"/>
</dbReference>
<dbReference type="PROSITE" id="PS00107">
    <property type="entry name" value="PROTEIN_KINASE_ATP"/>
    <property type="match status" value="1"/>
</dbReference>
<dbReference type="PROSITE" id="PS50011">
    <property type="entry name" value="PROTEIN_KINASE_DOM"/>
    <property type="match status" value="1"/>
</dbReference>
<evidence type="ECO:0000313" key="19">
    <source>
        <dbReference type="EMBL" id="WFD38614.1"/>
    </source>
</evidence>
<protein>
    <recommendedName>
        <fullName evidence="5">Tryptophan--tRNA ligase, cytoplasmic</fullName>
        <ecNumber evidence="3">2.7.11.1</ecNumber>
        <ecNumber evidence="4">6.1.1.2</ecNumber>
    </recommendedName>
    <alternativeName>
        <fullName evidence="15">Tryptophanyl-tRNA synthetase</fullName>
    </alternativeName>
</protein>
<evidence type="ECO:0000259" key="18">
    <source>
        <dbReference type="PROSITE" id="PS50011"/>
    </source>
</evidence>
<dbReference type="FunFam" id="1.10.240.10:FF:000003">
    <property type="entry name" value="Tryptophan--tRNA ligase, cytoplasmic"/>
    <property type="match status" value="1"/>
</dbReference>
<keyword evidence="13" id="KW-0648">Protein biosynthesis</keyword>
<keyword evidence="7" id="KW-0723">Serine/threonine-protein kinase</keyword>
<evidence type="ECO:0000256" key="9">
    <source>
        <dbReference type="ARBA" id="ARBA00022679"/>
    </source>
</evidence>
<feature type="domain" description="Protein kinase" evidence="18">
    <location>
        <begin position="475"/>
        <end position="762"/>
    </location>
</feature>
<dbReference type="Gene3D" id="1.10.510.10">
    <property type="entry name" value="Transferase(Phosphotransferase) domain 1"/>
    <property type="match status" value="1"/>
</dbReference>
<evidence type="ECO:0000256" key="10">
    <source>
        <dbReference type="ARBA" id="ARBA00022741"/>
    </source>
</evidence>
<keyword evidence="8 19" id="KW-0436">Ligase</keyword>
<evidence type="ECO:0000313" key="20">
    <source>
        <dbReference type="Proteomes" id="UP001217754"/>
    </source>
</evidence>
<dbReference type="CDD" id="cd00806">
    <property type="entry name" value="TrpRS_core"/>
    <property type="match status" value="1"/>
</dbReference>
<evidence type="ECO:0000256" key="11">
    <source>
        <dbReference type="ARBA" id="ARBA00022777"/>
    </source>
</evidence>
<keyword evidence="10 16" id="KW-0547">Nucleotide-binding</keyword>
<keyword evidence="12 16" id="KW-0067">ATP-binding</keyword>
<dbReference type="FunFam" id="3.40.50.620:FF:000033">
    <property type="entry name" value="tryptophan--tRNA ligase, cytoplasmic"/>
    <property type="match status" value="1"/>
</dbReference>
<evidence type="ECO:0000256" key="1">
    <source>
        <dbReference type="ARBA" id="ARBA00004496"/>
    </source>
</evidence>
<dbReference type="GO" id="GO:0005737">
    <property type="term" value="C:cytoplasm"/>
    <property type="evidence" value="ECO:0007669"/>
    <property type="project" value="UniProtKB-SubCell"/>
</dbReference>
<dbReference type="SMART" id="SM00220">
    <property type="entry name" value="S_TKc"/>
    <property type="match status" value="1"/>
</dbReference>
<reference evidence="19" key="1">
    <citation type="submission" date="2023-03" db="EMBL/GenBank/DDBJ databases">
        <title>Mating type loci evolution in Malassezia.</title>
        <authorList>
            <person name="Coelho M.A."/>
        </authorList>
    </citation>
    <scope>NUCLEOTIDE SEQUENCE</scope>
    <source>
        <strain evidence="19">CBS 9431</strain>
    </source>
</reference>
<dbReference type="EMBL" id="CP119959">
    <property type="protein sequence ID" value="WFD38614.1"/>
    <property type="molecule type" value="Genomic_DNA"/>
</dbReference>
<proteinExistence type="inferred from homology"/>
<dbReference type="FunFam" id="1.10.510.10:FF:000059">
    <property type="entry name" value="Casein kinase II subunit alpha"/>
    <property type="match status" value="1"/>
</dbReference>
<sequence>METLTKDLEKTSVTPVAGDAAAAPDSAQKVTPWDVEGGFVDGKQVSIDYNKLIKEFGTKPIDAALLERFERVTGRKPHPLLRRGSFFSHRELDLILTRYEQQKPFYLYTGRGPSSSSMHLGHLIPFLFTQWLQDVFDVPLVVQLTDDEKFLFKNELKIEQAQKFAYENARDIIACGFKLEKTFIFSDLDYVGGAFYQNVVRIARYITVNQSKGTFGFNDSDSIGKLHFVAVQAAPSFSSSFPQIYGSKTDVPCLIPCAIDQDPYFRQTRDVAVRLKYPKPSLIHSKFFPALQGSQTKMSASNETSSIFMHDTPNQIKNKINKHAFSGGQETLEEQRRLGGNPDVDVSFQYLTFFVDSDEEISQIAEDYRAGRLLTGELKKRCIAELQRVVSDFQKRKAEVSDETLKQFMDPTRKIDPTPPIPHSQAAPRKHGAPLSMPMSGVSVARVYPDANEKHGRAWWDYDNLQLQWGTQDHFEILQKVGRGKYSEVFEGINVASSGYDKCIIKVLKPVKKKKIKREIKILQNLMGGPNVVQLIDVVRDPQSKTPSIITEYVNNTDFKTLYPRFSDFDVRYYIAELLKALDFCHSRGIMHRDVKPHNVMIDHEKRQLRLIDWGLAEFYHPYTEYNVRVASRYFKGPELLVDFQEYDYSLDMWSLGCMFASMVFRKEPFFHGHDNYDQLVKIAKVLGTDGLFAYLEKYNIELDSHYDGILGRYQRKPWPRFVTPENQRYISDEALDFLDKLLRYDHQERLTAGEAQQHPYFDPVKNAAGNVSSESA</sequence>
<dbReference type="GO" id="GO:0004830">
    <property type="term" value="F:tryptophan-tRNA ligase activity"/>
    <property type="evidence" value="ECO:0007669"/>
    <property type="project" value="UniProtKB-EC"/>
</dbReference>
<dbReference type="Gene3D" id="3.40.50.620">
    <property type="entry name" value="HUPs"/>
    <property type="match status" value="1"/>
</dbReference>
<keyword evidence="6" id="KW-0963">Cytoplasm</keyword>
<feature type="binding site" evidence="16">
    <location>
        <position position="506"/>
    </location>
    <ligand>
        <name>ATP</name>
        <dbReference type="ChEBI" id="CHEBI:30616"/>
    </ligand>
</feature>
<comment type="similarity">
    <text evidence="2">Belongs to the class-I aminoacyl-tRNA synthetase family.</text>
</comment>
<evidence type="ECO:0000256" key="14">
    <source>
        <dbReference type="ARBA" id="ARBA00023146"/>
    </source>
</evidence>
<evidence type="ECO:0000256" key="4">
    <source>
        <dbReference type="ARBA" id="ARBA00013161"/>
    </source>
</evidence>
<dbReference type="PANTHER" id="PTHR10055">
    <property type="entry name" value="TRYPTOPHANYL-TRNA SYNTHETASE"/>
    <property type="match status" value="1"/>
</dbReference>
<dbReference type="InterPro" id="IPR017441">
    <property type="entry name" value="Protein_kinase_ATP_BS"/>
</dbReference>
<dbReference type="PRINTS" id="PR01039">
    <property type="entry name" value="TRNASYNTHTRP"/>
</dbReference>
<evidence type="ECO:0000256" key="16">
    <source>
        <dbReference type="PROSITE-ProRule" id="PRU10141"/>
    </source>
</evidence>
<dbReference type="InterPro" id="IPR002305">
    <property type="entry name" value="aa-tRNA-synth_Ic"/>
</dbReference>
<feature type="region of interest" description="Disordered" evidence="17">
    <location>
        <begin position="410"/>
        <end position="435"/>
    </location>
</feature>
<evidence type="ECO:0000256" key="8">
    <source>
        <dbReference type="ARBA" id="ARBA00022598"/>
    </source>
</evidence>
<dbReference type="RefSeq" id="XP_060121511.1">
    <property type="nucleotide sequence ID" value="XM_060265528.1"/>
</dbReference>
<dbReference type="Gene3D" id="3.30.200.20">
    <property type="entry name" value="Phosphorylase Kinase, domain 1"/>
    <property type="match status" value="1"/>
</dbReference>
<dbReference type="SUPFAM" id="SSF56112">
    <property type="entry name" value="Protein kinase-like (PK-like)"/>
    <property type="match status" value="1"/>
</dbReference>
<dbReference type="InterPro" id="IPR008271">
    <property type="entry name" value="Ser/Thr_kinase_AS"/>
</dbReference>
<dbReference type="FunFam" id="3.30.200.20:FF:000088">
    <property type="entry name" value="Casein kinase II subunit alpha"/>
    <property type="match status" value="1"/>
</dbReference>
<dbReference type="GeneID" id="85225223"/>
<dbReference type="EC" id="2.7.11.1" evidence="3"/>
<keyword evidence="14" id="KW-0030">Aminoacyl-tRNA synthetase</keyword>
<dbReference type="EC" id="6.1.1.2" evidence="4"/>
<dbReference type="GO" id="GO:0006436">
    <property type="term" value="P:tryptophanyl-tRNA aminoacylation"/>
    <property type="evidence" value="ECO:0007669"/>
    <property type="project" value="InterPro"/>
</dbReference>
<evidence type="ECO:0000256" key="13">
    <source>
        <dbReference type="ARBA" id="ARBA00022917"/>
    </source>
</evidence>
<name>A0AAF0F216_9BASI</name>
<keyword evidence="11" id="KW-0418">Kinase</keyword>
<dbReference type="NCBIfam" id="TIGR00233">
    <property type="entry name" value="trpS"/>
    <property type="match status" value="1"/>
</dbReference>
<evidence type="ECO:0000256" key="7">
    <source>
        <dbReference type="ARBA" id="ARBA00022527"/>
    </source>
</evidence>
<dbReference type="InterPro" id="IPR000719">
    <property type="entry name" value="Prot_kinase_dom"/>
</dbReference>
<dbReference type="InterPro" id="IPR014729">
    <property type="entry name" value="Rossmann-like_a/b/a_fold"/>
</dbReference>
<dbReference type="PANTHER" id="PTHR10055:SF1">
    <property type="entry name" value="TRYPTOPHAN--TRNA LIGASE, CYTOPLASMIC"/>
    <property type="match status" value="1"/>
</dbReference>
<comment type="subcellular location">
    <subcellularLocation>
        <location evidence="1">Cytoplasm</location>
    </subcellularLocation>
</comment>
<evidence type="ECO:0000256" key="5">
    <source>
        <dbReference type="ARBA" id="ARBA00013782"/>
    </source>
</evidence>
<dbReference type="Pfam" id="PF00069">
    <property type="entry name" value="Pkinase"/>
    <property type="match status" value="1"/>
</dbReference>